<dbReference type="EC" id="2.4.1.80" evidence="5"/>
<evidence type="ECO:0000256" key="1">
    <source>
        <dbReference type="ARBA" id="ARBA00004141"/>
    </source>
</evidence>
<keyword evidence="10" id="KW-0472">Membrane</keyword>
<feature type="compositionally biased region" description="Basic residues" evidence="11">
    <location>
        <begin position="374"/>
        <end position="383"/>
    </location>
</feature>
<comment type="caution">
    <text evidence="12">The sequence shown here is derived from an EMBL/GenBank/DDBJ whole genome shotgun (WGS) entry which is preliminary data.</text>
</comment>
<evidence type="ECO:0000256" key="4">
    <source>
        <dbReference type="ARBA" id="ARBA00006739"/>
    </source>
</evidence>
<evidence type="ECO:0000256" key="2">
    <source>
        <dbReference type="ARBA" id="ARBA00004760"/>
    </source>
</evidence>
<keyword evidence="8" id="KW-0812">Transmembrane</keyword>
<keyword evidence="6" id="KW-0328">Glycosyltransferase</keyword>
<protein>
    <recommendedName>
        <fullName evidence="5">ceramide glucosyltransferase</fullName>
        <ecNumber evidence="5">2.4.1.80</ecNumber>
    </recommendedName>
</protein>
<feature type="compositionally biased region" description="Low complexity" evidence="11">
    <location>
        <begin position="449"/>
        <end position="477"/>
    </location>
</feature>
<dbReference type="SUPFAM" id="SSF53448">
    <property type="entry name" value="Nucleotide-diphospho-sugar transferases"/>
    <property type="match status" value="1"/>
</dbReference>
<dbReference type="GO" id="GO:0016020">
    <property type="term" value="C:membrane"/>
    <property type="evidence" value="ECO:0007669"/>
    <property type="project" value="UniProtKB-SubCell"/>
</dbReference>
<organism evidence="12 13">
    <name type="scientific">Colocasia esculenta</name>
    <name type="common">Wild taro</name>
    <name type="synonym">Arum esculentum</name>
    <dbReference type="NCBI Taxonomy" id="4460"/>
    <lineage>
        <taxon>Eukaryota</taxon>
        <taxon>Viridiplantae</taxon>
        <taxon>Streptophyta</taxon>
        <taxon>Embryophyta</taxon>
        <taxon>Tracheophyta</taxon>
        <taxon>Spermatophyta</taxon>
        <taxon>Magnoliopsida</taxon>
        <taxon>Liliopsida</taxon>
        <taxon>Araceae</taxon>
        <taxon>Aroideae</taxon>
        <taxon>Colocasieae</taxon>
        <taxon>Colocasia</taxon>
    </lineage>
</organism>
<dbReference type="OrthoDB" id="1483400at2759"/>
<comment type="pathway">
    <text evidence="2">Lipid metabolism; sphingolipid metabolism.</text>
</comment>
<gene>
    <name evidence="12" type="ORF">Taro_004222</name>
</gene>
<feature type="region of interest" description="Disordered" evidence="11">
    <location>
        <begin position="498"/>
        <end position="535"/>
    </location>
</feature>
<comment type="subcellular location">
    <subcellularLocation>
        <location evidence="1">Membrane</location>
        <topology evidence="1">Multi-pass membrane protein</topology>
    </subcellularLocation>
</comment>
<dbReference type="EMBL" id="NMUH01000112">
    <property type="protein sequence ID" value="MQL71862.1"/>
    <property type="molecule type" value="Genomic_DNA"/>
</dbReference>
<keyword evidence="9" id="KW-1133">Transmembrane helix</keyword>
<dbReference type="AlphaFoldDB" id="A0A843THH7"/>
<evidence type="ECO:0000256" key="8">
    <source>
        <dbReference type="ARBA" id="ARBA00022692"/>
    </source>
</evidence>
<keyword evidence="7" id="KW-0808">Transferase</keyword>
<comment type="pathway">
    <text evidence="3">Sphingolipid metabolism.</text>
</comment>
<name>A0A843THH7_COLES</name>
<evidence type="ECO:0000256" key="5">
    <source>
        <dbReference type="ARBA" id="ARBA00012699"/>
    </source>
</evidence>
<dbReference type="PANTHER" id="PTHR12726">
    <property type="entry name" value="CERAMIDE GLUCOSYLTRANSFERASE"/>
    <property type="match status" value="1"/>
</dbReference>
<accession>A0A843THH7</accession>
<evidence type="ECO:0000313" key="13">
    <source>
        <dbReference type="Proteomes" id="UP000652761"/>
    </source>
</evidence>
<dbReference type="PANTHER" id="PTHR12726:SF0">
    <property type="entry name" value="CERAMIDE GLUCOSYLTRANSFERASE"/>
    <property type="match status" value="1"/>
</dbReference>
<dbReference type="InterPro" id="IPR029044">
    <property type="entry name" value="Nucleotide-diphossugar_trans"/>
</dbReference>
<evidence type="ECO:0000256" key="6">
    <source>
        <dbReference type="ARBA" id="ARBA00022676"/>
    </source>
</evidence>
<dbReference type="GO" id="GO:0008120">
    <property type="term" value="F:ceramide glucosyltransferase activity"/>
    <property type="evidence" value="ECO:0007669"/>
    <property type="project" value="UniProtKB-EC"/>
</dbReference>
<evidence type="ECO:0000256" key="10">
    <source>
        <dbReference type="ARBA" id="ARBA00023136"/>
    </source>
</evidence>
<proteinExistence type="inferred from homology"/>
<feature type="region of interest" description="Disordered" evidence="11">
    <location>
        <begin position="355"/>
        <end position="402"/>
    </location>
</feature>
<dbReference type="UniPathway" id="UPA00222"/>
<reference evidence="12" key="1">
    <citation type="submission" date="2017-07" db="EMBL/GenBank/DDBJ databases">
        <title>Taro Niue Genome Assembly and Annotation.</title>
        <authorList>
            <person name="Atibalentja N."/>
            <person name="Keating K."/>
            <person name="Fields C.J."/>
        </authorList>
    </citation>
    <scope>NUCLEOTIDE SEQUENCE</scope>
    <source>
        <strain evidence="12">Niue_2</strain>
        <tissue evidence="12">Leaf</tissue>
    </source>
</reference>
<feature type="region of interest" description="Disordered" evidence="11">
    <location>
        <begin position="437"/>
        <end position="477"/>
    </location>
</feature>
<dbReference type="Proteomes" id="UP000652761">
    <property type="component" value="Unassembled WGS sequence"/>
</dbReference>
<evidence type="ECO:0000256" key="3">
    <source>
        <dbReference type="ARBA" id="ARBA00004991"/>
    </source>
</evidence>
<evidence type="ECO:0000256" key="7">
    <source>
        <dbReference type="ARBA" id="ARBA00022679"/>
    </source>
</evidence>
<evidence type="ECO:0000313" key="12">
    <source>
        <dbReference type="EMBL" id="MQL71862.1"/>
    </source>
</evidence>
<evidence type="ECO:0000256" key="9">
    <source>
        <dbReference type="ARBA" id="ARBA00022989"/>
    </source>
</evidence>
<comment type="similarity">
    <text evidence="4">Belongs to the glycosyltransferase 2 family.</text>
</comment>
<evidence type="ECO:0000256" key="11">
    <source>
        <dbReference type="SAM" id="MobiDB-lite"/>
    </source>
</evidence>
<sequence length="600" mass="64293">MDRLERSTWADPVTMMKAMMATLMTKVIQLRLEVRRVPVASIVDDRGVGDEHDDGDGVDEGDPIEAGIRQVLVAVIAKQVMSMTTAMGSTEVIQLRIEVRQVPVAAIVDQNINDLEHSAQSRLPRVSVIMPLKGFGEHNLQNWRSQIASLYAGPLEFLFVVESVDDLAYHVVSRLISEFQVGVQKMHKDNKCVLFLDDDVRLHPGTIGALTAEMEKNPKIFIQTGYPLDLPSGSLGSYCIYEYHMGAVILPKDPPTVAAVVSFGQGTGEAILLAPVAPAAAPPVSSVENPKYNGTLGLHSAEYLSSKAESKLSALHVDKDVQAEINLVVDLSSAQVSSPLTFAQVVRQSPTTLGKSIVGEASNSPSTRSSSGRRISRPSRKGGVRICLPGTRERHLSPESLPAATNKADQASLYWQSKFSSVAELAKAENIFMPDFRLNQDTSEPPTPSTSASSPSSSISNHGGLPTGLRLPPGAQPYGAPPYGAAAPYTPVSAPYGALAPSAPHAGGTDEENSKKNPRERRRLRPGIPTAPGYPGATQPYAAVPLPAFSPFSALLPSQFPPGTDPKVAVWAKRGEKSGRFLRLRLRAKEATAKPSLFLA</sequence>
<dbReference type="GO" id="GO:0006679">
    <property type="term" value="P:glucosylceramide biosynthetic process"/>
    <property type="evidence" value="ECO:0007669"/>
    <property type="project" value="TreeGrafter"/>
</dbReference>
<dbReference type="InterPro" id="IPR025993">
    <property type="entry name" value="Ceramide_glucosylTrfase"/>
</dbReference>
<keyword evidence="13" id="KW-1185">Reference proteome</keyword>
<feature type="compositionally biased region" description="Low complexity" evidence="11">
    <location>
        <begin position="362"/>
        <end position="373"/>
    </location>
</feature>